<dbReference type="Proteomes" id="UP001054837">
    <property type="component" value="Unassembled WGS sequence"/>
</dbReference>
<evidence type="ECO:0000313" key="1">
    <source>
        <dbReference type="EMBL" id="GIY46408.1"/>
    </source>
</evidence>
<evidence type="ECO:0000313" key="2">
    <source>
        <dbReference type="Proteomes" id="UP001054837"/>
    </source>
</evidence>
<proteinExistence type="predicted"/>
<dbReference type="EMBL" id="BPLQ01009763">
    <property type="protein sequence ID" value="GIY46408.1"/>
    <property type="molecule type" value="Genomic_DNA"/>
</dbReference>
<organism evidence="1 2">
    <name type="scientific">Caerostris darwini</name>
    <dbReference type="NCBI Taxonomy" id="1538125"/>
    <lineage>
        <taxon>Eukaryota</taxon>
        <taxon>Metazoa</taxon>
        <taxon>Ecdysozoa</taxon>
        <taxon>Arthropoda</taxon>
        <taxon>Chelicerata</taxon>
        <taxon>Arachnida</taxon>
        <taxon>Araneae</taxon>
        <taxon>Araneomorphae</taxon>
        <taxon>Entelegynae</taxon>
        <taxon>Araneoidea</taxon>
        <taxon>Araneidae</taxon>
        <taxon>Caerostris</taxon>
    </lineage>
</organism>
<accession>A0AAV4TIF7</accession>
<sequence length="89" mass="10589">MRDPCWDLTPLLDGMPLVGRTFRDELFCWPDLFMEGPTLLQNHVKDQECVTNRVIHHYDRHICNRFSRAPPNFEQTPKSSYTLLTPSRW</sequence>
<dbReference type="AlphaFoldDB" id="A0AAV4TIF7"/>
<gene>
    <name evidence="1" type="ORF">CDAR_585761</name>
</gene>
<comment type="caution">
    <text evidence="1">The sequence shown here is derived from an EMBL/GenBank/DDBJ whole genome shotgun (WGS) entry which is preliminary data.</text>
</comment>
<keyword evidence="2" id="KW-1185">Reference proteome</keyword>
<name>A0AAV4TIF7_9ARAC</name>
<protein>
    <submittedName>
        <fullName evidence="1">Uncharacterized protein</fullName>
    </submittedName>
</protein>
<reference evidence="1 2" key="1">
    <citation type="submission" date="2021-06" db="EMBL/GenBank/DDBJ databases">
        <title>Caerostris darwini draft genome.</title>
        <authorList>
            <person name="Kono N."/>
            <person name="Arakawa K."/>
        </authorList>
    </citation>
    <scope>NUCLEOTIDE SEQUENCE [LARGE SCALE GENOMIC DNA]</scope>
</reference>